<keyword evidence="4" id="KW-1185">Reference proteome</keyword>
<dbReference type="AlphaFoldDB" id="A0A9Q1HU89"/>
<evidence type="ECO:0000313" key="4">
    <source>
        <dbReference type="Proteomes" id="UP001152803"/>
    </source>
</evidence>
<feature type="coiled-coil region" evidence="1">
    <location>
        <begin position="44"/>
        <end position="78"/>
    </location>
</feature>
<comment type="caution">
    <text evidence="3">The sequence shown here is derived from an EMBL/GenBank/DDBJ whole genome shotgun (WGS) entry which is preliminary data.</text>
</comment>
<dbReference type="OrthoDB" id="10256523at2759"/>
<proteinExistence type="predicted"/>
<keyword evidence="1" id="KW-0175">Coiled coil</keyword>
<accession>A0A9Q1HU89</accession>
<feature type="region of interest" description="Disordered" evidence="2">
    <location>
        <begin position="466"/>
        <end position="568"/>
    </location>
</feature>
<protein>
    <submittedName>
        <fullName evidence="3">Uncharacterized protein</fullName>
    </submittedName>
</protein>
<dbReference type="Proteomes" id="UP001152803">
    <property type="component" value="Unassembled WGS sequence"/>
</dbReference>
<gene>
    <name evidence="3" type="ORF">COCON_G00155360</name>
</gene>
<reference evidence="3" key="1">
    <citation type="journal article" date="2023" name="Science">
        <title>Genome structures resolve the early diversification of teleost fishes.</title>
        <authorList>
            <person name="Parey E."/>
            <person name="Louis A."/>
            <person name="Montfort J."/>
            <person name="Bouchez O."/>
            <person name="Roques C."/>
            <person name="Iampietro C."/>
            <person name="Lluch J."/>
            <person name="Castinel A."/>
            <person name="Donnadieu C."/>
            <person name="Desvignes T."/>
            <person name="Floi Bucao C."/>
            <person name="Jouanno E."/>
            <person name="Wen M."/>
            <person name="Mejri S."/>
            <person name="Dirks R."/>
            <person name="Jansen H."/>
            <person name="Henkel C."/>
            <person name="Chen W.J."/>
            <person name="Zahm M."/>
            <person name="Cabau C."/>
            <person name="Klopp C."/>
            <person name="Thompson A.W."/>
            <person name="Robinson-Rechavi M."/>
            <person name="Braasch I."/>
            <person name="Lecointre G."/>
            <person name="Bobe J."/>
            <person name="Postlethwait J.H."/>
            <person name="Berthelot C."/>
            <person name="Roest Crollius H."/>
            <person name="Guiguen Y."/>
        </authorList>
    </citation>
    <scope>NUCLEOTIDE SEQUENCE</scope>
    <source>
        <strain evidence="3">Concon-B</strain>
    </source>
</reference>
<evidence type="ECO:0000256" key="1">
    <source>
        <dbReference type="SAM" id="Coils"/>
    </source>
</evidence>
<feature type="region of interest" description="Disordered" evidence="2">
    <location>
        <begin position="1"/>
        <end position="39"/>
    </location>
</feature>
<evidence type="ECO:0000256" key="2">
    <source>
        <dbReference type="SAM" id="MobiDB-lite"/>
    </source>
</evidence>
<name>A0A9Q1HU89_CONCO</name>
<dbReference type="EMBL" id="JAFJMO010000011">
    <property type="protein sequence ID" value="KAJ8263079.1"/>
    <property type="molecule type" value="Genomic_DNA"/>
</dbReference>
<sequence>MSSKNSNISSSKVGRSRARYPTDDGLTPKISSKGSLVDTESDLKPVLNAKVERLQRENARLKEELEDWRVQYHQLLEEEKEEVFEKRRVNLLKAQVMQLERQVVLLSEGLSSQMSRCVEVEKALEPLTERLRSLLSVDSPSAEVSIARAKLTQLIEMCADVRQKLHRNNTVKTVENLSMPWILPKRNLVREPITLLDLCYGKTDNLNLQHVSTLESQLSQLFKHLQGMRLSLGLLLAPGPPPPDPAGPARPTPQAQRLLPHAVYARLLNQATHCSRTLDHCCPDLLTLSLILPSTPWPSEQQQQVTQALSAQAVLSVLPSFPRGPSPGPGAAALIARQQVEALEAELDFHRSLYSLQVQHAEGLLTAIRQAYRAFQDNVSQTLCSPLQDVLSCYEALKSCASEPALRAFLTAFKASAPQIQEAVEALDPAKNQGEEALSQYGREFFLSLEELQRRCEEQRERSAAELQLHRQEEEEVQESLRALRRRKSEEEAANLSERGRGQACETSAVPPKLSSPETPPLANPPSPANSRTGLSKQPRVTQRPTNHRLGKSPPGRKSMNPRPEWQS</sequence>
<evidence type="ECO:0000313" key="3">
    <source>
        <dbReference type="EMBL" id="KAJ8263079.1"/>
    </source>
</evidence>
<feature type="compositionally biased region" description="Low complexity" evidence="2">
    <location>
        <begin position="1"/>
        <end position="12"/>
    </location>
</feature>
<organism evidence="3 4">
    <name type="scientific">Conger conger</name>
    <name type="common">Conger eel</name>
    <name type="synonym">Muraena conger</name>
    <dbReference type="NCBI Taxonomy" id="82655"/>
    <lineage>
        <taxon>Eukaryota</taxon>
        <taxon>Metazoa</taxon>
        <taxon>Chordata</taxon>
        <taxon>Craniata</taxon>
        <taxon>Vertebrata</taxon>
        <taxon>Euteleostomi</taxon>
        <taxon>Actinopterygii</taxon>
        <taxon>Neopterygii</taxon>
        <taxon>Teleostei</taxon>
        <taxon>Anguilliformes</taxon>
        <taxon>Congridae</taxon>
        <taxon>Conger</taxon>
    </lineage>
</organism>
<feature type="compositionally biased region" description="Polar residues" evidence="2">
    <location>
        <begin position="532"/>
        <end position="545"/>
    </location>
</feature>
<feature type="compositionally biased region" description="Pro residues" evidence="2">
    <location>
        <begin position="518"/>
        <end position="528"/>
    </location>
</feature>